<dbReference type="InterPro" id="IPR039104">
    <property type="entry name" value="6PGL"/>
</dbReference>
<protein>
    <recommendedName>
        <fullName evidence="6 7">6-phosphogluconolactonase</fullName>
        <shortName evidence="7">6PGL</shortName>
        <ecNumber evidence="5 7">3.1.1.31</ecNumber>
    </recommendedName>
</protein>
<dbReference type="EC" id="3.1.1.31" evidence="5 7"/>
<dbReference type="InterPro" id="IPR037171">
    <property type="entry name" value="NagB/RpiA_transferase-like"/>
</dbReference>
<dbReference type="GO" id="GO:0005975">
    <property type="term" value="P:carbohydrate metabolic process"/>
    <property type="evidence" value="ECO:0007669"/>
    <property type="project" value="UniProtKB-UniRule"/>
</dbReference>
<comment type="pathway">
    <text evidence="3 7">Carbohydrate degradation; pentose phosphate pathway; D-ribulose 5-phosphate from D-glucose 6-phosphate (oxidative stage): step 2/3.</text>
</comment>
<organism evidence="9 10">
    <name type="scientific">Saccharomonospora azurea NA-128</name>
    <dbReference type="NCBI Taxonomy" id="882081"/>
    <lineage>
        <taxon>Bacteria</taxon>
        <taxon>Bacillati</taxon>
        <taxon>Actinomycetota</taxon>
        <taxon>Actinomycetes</taxon>
        <taxon>Pseudonocardiales</taxon>
        <taxon>Pseudonocardiaceae</taxon>
        <taxon>Saccharomonospora</taxon>
    </lineage>
</organism>
<dbReference type="EMBL" id="CM001466">
    <property type="protein sequence ID" value="EHY87066.1"/>
    <property type="molecule type" value="Genomic_DNA"/>
</dbReference>
<comment type="catalytic activity">
    <reaction evidence="1 7">
        <text>6-phospho-D-glucono-1,5-lactone + H2O = 6-phospho-D-gluconate + H(+)</text>
        <dbReference type="Rhea" id="RHEA:12556"/>
        <dbReference type="ChEBI" id="CHEBI:15377"/>
        <dbReference type="ChEBI" id="CHEBI:15378"/>
        <dbReference type="ChEBI" id="CHEBI:57955"/>
        <dbReference type="ChEBI" id="CHEBI:58759"/>
        <dbReference type="EC" id="3.1.1.31"/>
    </reaction>
</comment>
<name>H8G495_9PSEU</name>
<evidence type="ECO:0000313" key="9">
    <source>
        <dbReference type="EMBL" id="EHY87066.1"/>
    </source>
</evidence>
<accession>H8G495</accession>
<dbReference type="PANTHER" id="PTHR11054:SF0">
    <property type="entry name" value="6-PHOSPHOGLUCONOLACTONASE"/>
    <property type="match status" value="1"/>
</dbReference>
<evidence type="ECO:0000313" key="10">
    <source>
        <dbReference type="Proteomes" id="UP000004705"/>
    </source>
</evidence>
<dbReference type="InterPro" id="IPR005900">
    <property type="entry name" value="6-phosphogluconolactonase_DevB"/>
</dbReference>
<reference evidence="9 10" key="1">
    <citation type="journal article" date="2012" name="Stand. Genomic Sci.">
        <title>Genome sequence of the soil bacterium Saccharomonospora azurea type strain (NA-128(T)).</title>
        <authorList>
            <person name="Klenk H.P."/>
            <person name="Held B."/>
            <person name="Lucas S."/>
            <person name="Lapidus A."/>
            <person name="Copeland A."/>
            <person name="Hammon N."/>
            <person name="Pitluck S."/>
            <person name="Goodwin L.A."/>
            <person name="Han C."/>
            <person name="Tapia R."/>
            <person name="Brambilla E.M."/>
            <person name="Potter G."/>
            <person name="Land M."/>
            <person name="Ivanova N."/>
            <person name="Rohde M."/>
            <person name="Goker M."/>
            <person name="Detter J.C."/>
            <person name="Kyrpides N.C."/>
            <person name="Woyke T."/>
        </authorList>
    </citation>
    <scope>NUCLEOTIDE SEQUENCE [LARGE SCALE GENOMIC DNA]</scope>
    <source>
        <strain evidence="9 10">NA-128</strain>
    </source>
</reference>
<evidence type="ECO:0000256" key="7">
    <source>
        <dbReference type="RuleBase" id="RU365095"/>
    </source>
</evidence>
<dbReference type="Pfam" id="PF01182">
    <property type="entry name" value="Glucosamine_iso"/>
    <property type="match status" value="1"/>
</dbReference>
<evidence type="ECO:0000256" key="5">
    <source>
        <dbReference type="ARBA" id="ARBA00013198"/>
    </source>
</evidence>
<keyword evidence="10" id="KW-1185">Reference proteome</keyword>
<dbReference type="Proteomes" id="UP000004705">
    <property type="component" value="Chromosome"/>
</dbReference>
<dbReference type="InterPro" id="IPR006148">
    <property type="entry name" value="Glc/Gal-6P_isomerase"/>
</dbReference>
<proteinExistence type="inferred from homology"/>
<dbReference type="CDD" id="cd01400">
    <property type="entry name" value="6PGL"/>
    <property type="match status" value="1"/>
</dbReference>
<evidence type="ECO:0000256" key="2">
    <source>
        <dbReference type="ARBA" id="ARBA00002681"/>
    </source>
</evidence>
<keyword evidence="7" id="KW-0378">Hydrolase</keyword>
<dbReference type="HOGENOM" id="CLU_053947_1_0_11"/>
<evidence type="ECO:0000256" key="4">
    <source>
        <dbReference type="ARBA" id="ARBA00010662"/>
    </source>
</evidence>
<dbReference type="OrthoDB" id="9810967at2"/>
<dbReference type="SUPFAM" id="SSF100950">
    <property type="entry name" value="NagB/RpiA/CoA transferase-like"/>
    <property type="match status" value="1"/>
</dbReference>
<evidence type="ECO:0000256" key="6">
    <source>
        <dbReference type="ARBA" id="ARBA00020337"/>
    </source>
</evidence>
<dbReference type="GO" id="GO:0017057">
    <property type="term" value="F:6-phosphogluconolactonase activity"/>
    <property type="evidence" value="ECO:0007669"/>
    <property type="project" value="UniProtKB-UniRule"/>
</dbReference>
<dbReference type="AlphaFoldDB" id="H8G495"/>
<dbReference type="GO" id="GO:0006098">
    <property type="term" value="P:pentose-phosphate shunt"/>
    <property type="evidence" value="ECO:0007669"/>
    <property type="project" value="UniProtKB-UniPathway"/>
</dbReference>
<comment type="similarity">
    <text evidence="4 7">Belongs to the glucosamine/galactosamine-6-phosphate isomerase family. 6-phosphogluconolactonase subfamily.</text>
</comment>
<evidence type="ECO:0000256" key="3">
    <source>
        <dbReference type="ARBA" id="ARBA00004961"/>
    </source>
</evidence>
<dbReference type="RefSeq" id="WP_005437554.1">
    <property type="nucleotide sequence ID" value="NZ_CM001466.1"/>
</dbReference>
<dbReference type="Gene3D" id="3.40.50.1360">
    <property type="match status" value="1"/>
</dbReference>
<evidence type="ECO:0000259" key="8">
    <source>
        <dbReference type="Pfam" id="PF01182"/>
    </source>
</evidence>
<feature type="domain" description="Glucosamine/galactosamine-6-phosphate isomerase" evidence="8">
    <location>
        <begin position="18"/>
        <end position="252"/>
    </location>
</feature>
<gene>
    <name evidence="7" type="primary">pgl</name>
    <name evidence="9" type="ORF">SacazDRAFT_00078</name>
</gene>
<comment type="function">
    <text evidence="2 7">Hydrolysis of 6-phosphogluconolactone to 6-phosphogluconate.</text>
</comment>
<evidence type="ECO:0000256" key="1">
    <source>
        <dbReference type="ARBA" id="ARBA00000832"/>
    </source>
</evidence>
<dbReference type="NCBIfam" id="TIGR01198">
    <property type="entry name" value="pgl"/>
    <property type="match status" value="1"/>
</dbReference>
<dbReference type="UniPathway" id="UPA00115">
    <property type="reaction ID" value="UER00409"/>
</dbReference>
<dbReference type="PANTHER" id="PTHR11054">
    <property type="entry name" value="6-PHOSPHOGLUCONOLACTONASE"/>
    <property type="match status" value="1"/>
</dbReference>
<sequence>MSTAFDPTVSDPTVVVHPDQDVLAAAAAARLIATLADVQARKGSASVVLTGGGMGIAVLDQVRRSPARDAVDWSALDVYWGDERFVPADDDERNEKQARTALLDHVPVDEERVHAMTASDGPFGDDPDAAAAAYAEALAAAARSADTATSAAQVPSFDVLLLGLGGEGHTASLFPDTAEVREERSAVVPVRDCPKPPPTRLSLTLPAIRAAEEVWLLTAGEAKADAVALALGGADPVSLPVAGARGKQRTVWLIDRAAAGKIQPHSE</sequence>